<protein>
    <submittedName>
        <fullName evidence="4">Putative recombinase RdgC</fullName>
    </submittedName>
</protein>
<reference evidence="4 5" key="1">
    <citation type="submission" date="2014-10" db="EMBL/GenBank/DDBJ databases">
        <title>Characterization of phage pPM_01 specific to Proteus mirabilis.</title>
        <authorList>
            <person name="Wirjon I.A."/>
            <person name="Mat Arip Y."/>
        </authorList>
    </citation>
    <scope>NUCLEOTIDE SEQUENCE [LARGE SCALE GENOMIC DNA]</scope>
</reference>
<dbReference type="KEGG" id="vg:26626743"/>
<dbReference type="PANTHER" id="PTHR38103:SF1">
    <property type="entry name" value="RECOMBINATION-ASSOCIATED PROTEIN RDGC"/>
    <property type="match status" value="1"/>
</dbReference>
<sequence>MKPFDKFIAFAISEPADPNNTTSFSALANGSEDQLKQLGRELETSLRNLPIGDPSAMQWTRHGFAKPDENAEPITVVDEVLGDMEDTPYVMIDEAGKYLVFTFEERARMLSPTTIKDELEVKVKDWIERVGDTPTKRERNDMRDEIINDLLPKATIKRTKTYAMIIKGALIIFAGSNNIGEKVASAVRKVVGSLPIVPWFEHSALITEFLKKIATVDFDPEDAVGQALDKFEIVRSAKVSAETGAYTFKDVFDITNDVSFKEALGQTNGYSYPLGITEANLELRHDATDSPIGFVLTAKGVLKSVNWNDEPENIFDDSVFDTNEERERARFIFSTWDAYTLVTAVLGALHNANANRFVEDDM</sequence>
<evidence type="ECO:0000256" key="2">
    <source>
        <dbReference type="ARBA" id="ARBA00022490"/>
    </source>
</evidence>
<dbReference type="EMBL" id="KP063118">
    <property type="protein sequence ID" value="AJA41269.1"/>
    <property type="molecule type" value="Genomic_DNA"/>
</dbReference>
<evidence type="ECO:0000313" key="4">
    <source>
        <dbReference type="EMBL" id="AJA41269.1"/>
    </source>
</evidence>
<evidence type="ECO:0000313" key="5">
    <source>
        <dbReference type="Proteomes" id="UP000031807"/>
    </source>
</evidence>
<gene>
    <name evidence="4" type="ORF">pPM01_0020</name>
</gene>
<dbReference type="GO" id="GO:0009295">
    <property type="term" value="C:nucleoid"/>
    <property type="evidence" value="ECO:0007669"/>
    <property type="project" value="UniProtKB-SubCell"/>
</dbReference>
<dbReference type="Proteomes" id="UP000031807">
    <property type="component" value="Segment"/>
</dbReference>
<evidence type="ECO:0000256" key="3">
    <source>
        <dbReference type="ARBA" id="ARBA00023172"/>
    </source>
</evidence>
<keyword evidence="2" id="KW-0963">Cytoplasm</keyword>
<dbReference type="Pfam" id="PF04381">
    <property type="entry name" value="RdgC"/>
    <property type="match status" value="1"/>
</dbReference>
<dbReference type="PANTHER" id="PTHR38103">
    <property type="entry name" value="RECOMBINATION-ASSOCIATED PROTEIN RDGC"/>
    <property type="match status" value="1"/>
</dbReference>
<proteinExistence type="predicted"/>
<dbReference type="InterPro" id="IPR007476">
    <property type="entry name" value="RdgC"/>
</dbReference>
<dbReference type="GO" id="GO:0003690">
    <property type="term" value="F:double-stranded DNA binding"/>
    <property type="evidence" value="ECO:0007669"/>
    <property type="project" value="TreeGrafter"/>
</dbReference>
<keyword evidence="3" id="KW-0233">DNA recombination</keyword>
<dbReference type="RefSeq" id="YP_009199633.1">
    <property type="nucleotide sequence ID" value="NC_028812.1"/>
</dbReference>
<dbReference type="GeneID" id="26626743"/>
<evidence type="ECO:0000256" key="1">
    <source>
        <dbReference type="ARBA" id="ARBA00004453"/>
    </source>
</evidence>
<keyword evidence="5" id="KW-1185">Reference proteome</keyword>
<organism evidence="4 5">
    <name type="scientific">Proteus phage pPM_01</name>
    <dbReference type="NCBI Taxonomy" id="1567485"/>
    <lineage>
        <taxon>Viruses</taxon>
        <taxon>Duplodnaviria</taxon>
        <taxon>Heunggongvirae</taxon>
        <taxon>Uroviricota</taxon>
        <taxon>Caudoviricetes</taxon>
        <taxon>Casjensviridae</taxon>
        <taxon>Lavrentievavirus</taxon>
        <taxon>Lavrentievavirus pPM01</taxon>
    </lineage>
</organism>
<accession>A0A0B4SJL1</accession>
<dbReference type="GO" id="GO:0006310">
    <property type="term" value="P:DNA recombination"/>
    <property type="evidence" value="ECO:0007669"/>
    <property type="project" value="UniProtKB-KW"/>
</dbReference>
<name>A0A0B4SJL1_9CAUD</name>
<comment type="subcellular location">
    <subcellularLocation>
        <location evidence="1">Cytoplasm</location>
        <location evidence="1">Nucleoid</location>
    </subcellularLocation>
</comment>
<dbReference type="GO" id="GO:0000018">
    <property type="term" value="P:regulation of DNA recombination"/>
    <property type="evidence" value="ECO:0007669"/>
    <property type="project" value="TreeGrafter"/>
</dbReference>